<dbReference type="RefSeq" id="WP_148734509.1">
    <property type="nucleotide sequence ID" value="NZ_VSSB01000002.1"/>
</dbReference>
<comment type="caution">
    <text evidence="1">The sequence shown here is derived from an EMBL/GenBank/DDBJ whole genome shotgun (WGS) entry which is preliminary data.</text>
</comment>
<proteinExistence type="predicted"/>
<dbReference type="EMBL" id="VSSB01000002">
    <property type="protein sequence ID" value="TYL50408.1"/>
    <property type="molecule type" value="Genomic_DNA"/>
</dbReference>
<name>A0A5S4UW60_9MICO</name>
<organism evidence="1 2">
    <name type="scientific">Agromyces mariniharenae</name>
    <dbReference type="NCBI Taxonomy" id="2604423"/>
    <lineage>
        <taxon>Bacteria</taxon>
        <taxon>Bacillati</taxon>
        <taxon>Actinomycetota</taxon>
        <taxon>Actinomycetes</taxon>
        <taxon>Micrococcales</taxon>
        <taxon>Microbacteriaceae</taxon>
        <taxon>Agromyces</taxon>
    </lineage>
</organism>
<protein>
    <submittedName>
        <fullName evidence="1">Uncharacterized protein</fullName>
    </submittedName>
</protein>
<gene>
    <name evidence="1" type="ORF">FYC51_14470</name>
</gene>
<evidence type="ECO:0000313" key="2">
    <source>
        <dbReference type="Proteomes" id="UP000325243"/>
    </source>
</evidence>
<accession>A0A5S4UW60</accession>
<keyword evidence="2" id="KW-1185">Reference proteome</keyword>
<dbReference type="Proteomes" id="UP000325243">
    <property type="component" value="Unassembled WGS sequence"/>
</dbReference>
<evidence type="ECO:0000313" key="1">
    <source>
        <dbReference type="EMBL" id="TYL50408.1"/>
    </source>
</evidence>
<dbReference type="AlphaFoldDB" id="A0A5S4UW60"/>
<sequence length="97" mass="10996">MIPDAATGVMPAPWEADQRLNEEAIRLVRWFAERRAPGTDRVQLEHLDAVLRTWDRSVIDDALRLAVGFGYLEVVEGAVRLRHRAWDIPHDAETAPA</sequence>
<reference evidence="1 2" key="1">
    <citation type="submission" date="2019-08" db="EMBL/GenBank/DDBJ databases">
        <authorList>
            <person name="Hu J."/>
        </authorList>
    </citation>
    <scope>NUCLEOTIDE SEQUENCE [LARGE SCALE GENOMIC DNA]</scope>
    <source>
        <strain evidence="1 2">NEAU-184</strain>
    </source>
</reference>